<accession>A0A0W1RAA8</accession>
<sequence length="241" mass="27352">MTRTVTVESMDELTPTVKQFRLVATDGEVFEFDPGQHTQIHFTQDGEDSEDGEEVVRPYTATNRPGTEQLTLAIRRYDDGTASVWMHDRERGDEIELEDLDGNLYLRDADEDVVFLSTGTGITPMIAMLKQYVDEGTGHAHFLYGEKTQEDIIYRETLDQLEAENENLTVTYSLSDEKWDGLTGHVQEHAPEVVDNLEERNIYVCGVPQMVVDTKELLDDEGVPEDHVFSEGWEGDDVSEE</sequence>
<dbReference type="EMBL" id="LOPU01000018">
    <property type="protein sequence ID" value="KTG10283.1"/>
    <property type="molecule type" value="Genomic_DNA"/>
</dbReference>
<dbReference type="SUPFAM" id="SSF63380">
    <property type="entry name" value="Riboflavin synthase domain-like"/>
    <property type="match status" value="1"/>
</dbReference>
<comment type="caution">
    <text evidence="2">The sequence shown here is derived from an EMBL/GenBank/DDBJ whole genome shotgun (WGS) entry which is preliminary data.</text>
</comment>
<protein>
    <submittedName>
        <fullName evidence="2">Phenol hydroxylase</fullName>
    </submittedName>
</protein>
<dbReference type="Gene3D" id="2.40.30.10">
    <property type="entry name" value="Translation factors"/>
    <property type="match status" value="1"/>
</dbReference>
<feature type="domain" description="FAD-binding FR-type" evidence="1">
    <location>
        <begin position="1"/>
        <end position="107"/>
    </location>
</feature>
<dbReference type="OrthoDB" id="35401at2157"/>
<dbReference type="SUPFAM" id="SSF52343">
    <property type="entry name" value="Ferredoxin reductase-like, C-terminal NADP-linked domain"/>
    <property type="match status" value="1"/>
</dbReference>
<dbReference type="PANTHER" id="PTHR47354">
    <property type="entry name" value="NADH OXIDOREDUCTASE HCR"/>
    <property type="match status" value="1"/>
</dbReference>
<name>A0A0W1RAA8_9EURY</name>
<evidence type="ECO:0000313" key="3">
    <source>
        <dbReference type="Proteomes" id="UP000054387"/>
    </source>
</evidence>
<dbReference type="InterPro" id="IPR050415">
    <property type="entry name" value="MRET"/>
</dbReference>
<dbReference type="InterPro" id="IPR001433">
    <property type="entry name" value="OxRdtase_FAD/NAD-bd"/>
</dbReference>
<dbReference type="PANTHER" id="PTHR47354:SF5">
    <property type="entry name" value="PROTEIN RFBI"/>
    <property type="match status" value="1"/>
</dbReference>
<dbReference type="PRINTS" id="PR00371">
    <property type="entry name" value="FPNCR"/>
</dbReference>
<dbReference type="RefSeq" id="WP_058581637.1">
    <property type="nucleotide sequence ID" value="NZ_LOPU01000018.1"/>
</dbReference>
<dbReference type="Pfam" id="PF00175">
    <property type="entry name" value="NAD_binding_1"/>
    <property type="match status" value="1"/>
</dbReference>
<dbReference type="PROSITE" id="PS51384">
    <property type="entry name" value="FAD_FR"/>
    <property type="match status" value="1"/>
</dbReference>
<gene>
    <name evidence="2" type="ORF">AUR64_11940</name>
</gene>
<dbReference type="InterPro" id="IPR017938">
    <property type="entry name" value="Riboflavin_synthase-like_b-brl"/>
</dbReference>
<dbReference type="STRING" id="1514971.AUR64_11940"/>
<dbReference type="Pfam" id="PF00970">
    <property type="entry name" value="FAD_binding_6"/>
    <property type="match status" value="1"/>
</dbReference>
<dbReference type="InterPro" id="IPR001709">
    <property type="entry name" value="Flavoprot_Pyr_Nucl_cyt_Rdtase"/>
</dbReference>
<dbReference type="GO" id="GO:0016491">
    <property type="term" value="F:oxidoreductase activity"/>
    <property type="evidence" value="ECO:0007669"/>
    <property type="project" value="InterPro"/>
</dbReference>
<dbReference type="InterPro" id="IPR039261">
    <property type="entry name" value="FNR_nucleotide-bd"/>
</dbReference>
<dbReference type="PRINTS" id="PR00406">
    <property type="entry name" value="CYTB5RDTASE"/>
</dbReference>
<dbReference type="Proteomes" id="UP000054387">
    <property type="component" value="Unassembled WGS sequence"/>
</dbReference>
<proteinExistence type="predicted"/>
<evidence type="ECO:0000259" key="1">
    <source>
        <dbReference type="PROSITE" id="PS51384"/>
    </source>
</evidence>
<keyword evidence="3" id="KW-1185">Reference proteome</keyword>
<dbReference type="AlphaFoldDB" id="A0A0W1RAA8"/>
<organism evidence="2 3">
    <name type="scientific">Haloprofundus marisrubri</name>
    <dbReference type="NCBI Taxonomy" id="1514971"/>
    <lineage>
        <taxon>Archaea</taxon>
        <taxon>Methanobacteriati</taxon>
        <taxon>Methanobacteriota</taxon>
        <taxon>Stenosarchaea group</taxon>
        <taxon>Halobacteria</taxon>
        <taxon>Halobacteriales</taxon>
        <taxon>Haloferacaceae</taxon>
        <taxon>Haloprofundus</taxon>
    </lineage>
</organism>
<dbReference type="InterPro" id="IPR017927">
    <property type="entry name" value="FAD-bd_FR_type"/>
</dbReference>
<reference evidence="2 3" key="1">
    <citation type="submission" date="2015-12" db="EMBL/GenBank/DDBJ databases">
        <title>Haloprofundus marisrubri gen. nov., sp. nov., an extremely halophilic archaeon isolated from the Discovery deep brine-seawater interface in the Red Sea.</title>
        <authorList>
            <person name="Zhang G."/>
            <person name="Stingl U."/>
            <person name="Rashid M."/>
        </authorList>
    </citation>
    <scope>NUCLEOTIDE SEQUENCE [LARGE SCALE GENOMIC DNA]</scope>
    <source>
        <strain evidence="2 3">SB9</strain>
    </source>
</reference>
<evidence type="ECO:0000313" key="2">
    <source>
        <dbReference type="EMBL" id="KTG10283.1"/>
    </source>
</evidence>
<dbReference type="InterPro" id="IPR008333">
    <property type="entry name" value="Cbr1-like_FAD-bd_dom"/>
</dbReference>
<dbReference type="Gene3D" id="3.40.50.80">
    <property type="entry name" value="Nucleotide-binding domain of ferredoxin-NADP reductase (FNR) module"/>
    <property type="match status" value="1"/>
</dbReference>